<dbReference type="PANTHER" id="PTHR11895:SF176">
    <property type="entry name" value="AMIDASE AMID-RELATED"/>
    <property type="match status" value="1"/>
</dbReference>
<reference evidence="2" key="2">
    <citation type="submission" date="2020-09" db="EMBL/GenBank/DDBJ databases">
        <authorList>
            <person name="Sun Q."/>
            <person name="Ohkuma M."/>
        </authorList>
    </citation>
    <scope>NUCLEOTIDE SEQUENCE</scope>
    <source>
        <strain evidence="2">JCM 30078</strain>
    </source>
</reference>
<evidence type="ECO:0000313" key="2">
    <source>
        <dbReference type="EMBL" id="GGJ98280.1"/>
    </source>
</evidence>
<feature type="domain" description="Amidase" evidence="1">
    <location>
        <begin position="41"/>
        <end position="436"/>
    </location>
</feature>
<dbReference type="InterPro" id="IPR023631">
    <property type="entry name" value="Amidase_dom"/>
</dbReference>
<dbReference type="EMBL" id="BMPO01000005">
    <property type="protein sequence ID" value="GGJ98280.1"/>
    <property type="molecule type" value="Genomic_DNA"/>
</dbReference>
<sequence length="448" mass="46733">MLPTLNTVSADLDAGRATSVGLTEAALVRAADPQGEGARVFTRLDRDAALASAQASDRLRAAGLARSPLEGVPISVKDLFDIAGQPTPAGSTLLSKAPIAERTAVVVERLRAAGAVIMGRTNMTEFAYSGLGINPHYGTPRNAWDRATGRIPGGSSSGAAVSVTDGMAFAAIGSDTGGSVRIPSALCGLTGFKPTANRVPMDGVLPLSKALDSIGPLAASVECCAILDAIMAGERYTPIAPKPLETCTFAVPRNVVLNDLDETVETAFKAACKTLEAAGARVMLLDIPEFDALPALNANGSFTAAEAWAYHRHYIAERADEYDPRVVSRIALGEKMSAAHLLDLIAARQDWIDAAEKRIDAFDGLLMPTVPQVAPSIQALIDDEALYFRTNGLMLRNPTFINFLDGCALSLPCHAPGTAPVGLMLAAAGGKDHQVLSIGLAIEAALRP</sequence>
<dbReference type="NCBIfam" id="NF005460">
    <property type="entry name" value="PRK07056.1"/>
    <property type="match status" value="1"/>
</dbReference>
<dbReference type="SUPFAM" id="SSF75304">
    <property type="entry name" value="Amidase signature (AS) enzymes"/>
    <property type="match status" value="1"/>
</dbReference>
<organism evidence="2 3">
    <name type="scientific">Pseudomonas matsuisoli</name>
    <dbReference type="NCBI Taxonomy" id="1515666"/>
    <lineage>
        <taxon>Bacteria</taxon>
        <taxon>Pseudomonadati</taxon>
        <taxon>Pseudomonadota</taxon>
        <taxon>Gammaproteobacteria</taxon>
        <taxon>Pseudomonadales</taxon>
        <taxon>Pseudomonadaceae</taxon>
        <taxon>Pseudomonas</taxon>
    </lineage>
</organism>
<evidence type="ECO:0000313" key="3">
    <source>
        <dbReference type="Proteomes" id="UP000635983"/>
    </source>
</evidence>
<dbReference type="RefSeq" id="WP_188983594.1">
    <property type="nucleotide sequence ID" value="NZ_BMPO01000005.1"/>
</dbReference>
<dbReference type="Gene3D" id="3.90.1300.10">
    <property type="entry name" value="Amidase signature (AS) domain"/>
    <property type="match status" value="1"/>
</dbReference>
<dbReference type="Proteomes" id="UP000635983">
    <property type="component" value="Unassembled WGS sequence"/>
</dbReference>
<dbReference type="PANTHER" id="PTHR11895">
    <property type="entry name" value="TRANSAMIDASE"/>
    <property type="match status" value="1"/>
</dbReference>
<dbReference type="AlphaFoldDB" id="A0A917PXZ5"/>
<accession>A0A917PXZ5</accession>
<dbReference type="InterPro" id="IPR000120">
    <property type="entry name" value="Amidase"/>
</dbReference>
<keyword evidence="3" id="KW-1185">Reference proteome</keyword>
<proteinExistence type="predicted"/>
<comment type="caution">
    <text evidence="2">The sequence shown here is derived from an EMBL/GenBank/DDBJ whole genome shotgun (WGS) entry which is preliminary data.</text>
</comment>
<reference evidence="2" key="1">
    <citation type="journal article" date="2014" name="Int. J. Syst. Evol. Microbiol.">
        <title>Complete genome sequence of Corynebacterium casei LMG S-19264T (=DSM 44701T), isolated from a smear-ripened cheese.</title>
        <authorList>
            <consortium name="US DOE Joint Genome Institute (JGI-PGF)"/>
            <person name="Walter F."/>
            <person name="Albersmeier A."/>
            <person name="Kalinowski J."/>
            <person name="Ruckert C."/>
        </authorList>
    </citation>
    <scope>NUCLEOTIDE SEQUENCE</scope>
    <source>
        <strain evidence="2">JCM 30078</strain>
    </source>
</reference>
<protein>
    <submittedName>
        <fullName evidence="2">Amidase</fullName>
    </submittedName>
</protein>
<dbReference type="Pfam" id="PF01425">
    <property type="entry name" value="Amidase"/>
    <property type="match status" value="1"/>
</dbReference>
<name>A0A917PXZ5_9PSED</name>
<dbReference type="GO" id="GO:0003824">
    <property type="term" value="F:catalytic activity"/>
    <property type="evidence" value="ECO:0007669"/>
    <property type="project" value="InterPro"/>
</dbReference>
<gene>
    <name evidence="2" type="ORF">GCM10009304_25280</name>
</gene>
<evidence type="ECO:0000259" key="1">
    <source>
        <dbReference type="Pfam" id="PF01425"/>
    </source>
</evidence>
<dbReference type="InterPro" id="IPR036928">
    <property type="entry name" value="AS_sf"/>
</dbReference>